<gene>
    <name evidence="1" type="ORF">CALVIDRAFT_489785</name>
</gene>
<evidence type="ECO:0000313" key="2">
    <source>
        <dbReference type="Proteomes" id="UP000076738"/>
    </source>
</evidence>
<organism evidence="1 2">
    <name type="scientific">Calocera viscosa (strain TUFC12733)</name>
    <dbReference type="NCBI Taxonomy" id="1330018"/>
    <lineage>
        <taxon>Eukaryota</taxon>
        <taxon>Fungi</taxon>
        <taxon>Dikarya</taxon>
        <taxon>Basidiomycota</taxon>
        <taxon>Agaricomycotina</taxon>
        <taxon>Dacrymycetes</taxon>
        <taxon>Dacrymycetales</taxon>
        <taxon>Dacrymycetaceae</taxon>
        <taxon>Calocera</taxon>
    </lineage>
</organism>
<dbReference type="AlphaFoldDB" id="A0A167GV11"/>
<dbReference type="OrthoDB" id="2404451at2759"/>
<proteinExistence type="predicted"/>
<dbReference type="EMBL" id="KV417331">
    <property type="protein sequence ID" value="KZO90937.1"/>
    <property type="molecule type" value="Genomic_DNA"/>
</dbReference>
<sequence length="414" mass="47207">MHLIFENVVPLLLDLWSGQSKHGNEEDEPYVLQKSVLTAIAEAVAASGDTIPSIFGRRLPHPFDKRYEYTAEAWMLWVQHIAPTVLHHRFENDEYYRHFVRFATLVNKCLAFTYPQGFFLHLRNEMAGWVSHYERLYYRGQPARVGLCPSTIHALLHIAQCVEQAGPVWVYWAFPMERYCGLLQRSVTGHNNPYPSIDRRAVEIAQLDQLKLLLNMPQLGRRHRLTNETGAQFESYPNQRLLPPQSIVKLAGPLRTKVIQHLTIYHGLSQVDAQDRLPGHIQQWGKVQLRDGSGSIHALQGLRTADRRDMTFVRYHAPSATESAPLVAYGQLQHVFELAPFGAAQPVLLAIIRRCIPLQTGLRLASLVYEQLGAMEVIDLGSVDCVVGRIPDKRGHWTIIERSEGHYERHDDAV</sequence>
<accession>A0A167GV11</accession>
<dbReference type="PANTHER" id="PTHR46579">
    <property type="entry name" value="F5/8 TYPE C DOMAIN-CONTAINING PROTEIN-RELATED"/>
    <property type="match status" value="1"/>
</dbReference>
<dbReference type="STRING" id="1330018.A0A167GV11"/>
<name>A0A167GV11_CALVF</name>
<dbReference type="PANTHER" id="PTHR46579:SF1">
    <property type="entry name" value="F5_8 TYPE C DOMAIN-CONTAINING PROTEIN"/>
    <property type="match status" value="1"/>
</dbReference>
<dbReference type="Proteomes" id="UP000076738">
    <property type="component" value="Unassembled WGS sequence"/>
</dbReference>
<evidence type="ECO:0000313" key="1">
    <source>
        <dbReference type="EMBL" id="KZO90937.1"/>
    </source>
</evidence>
<protein>
    <submittedName>
        <fullName evidence="1">Uncharacterized protein</fullName>
    </submittedName>
</protein>
<keyword evidence="2" id="KW-1185">Reference proteome</keyword>
<reference evidence="1 2" key="1">
    <citation type="journal article" date="2016" name="Mol. Biol. Evol.">
        <title>Comparative Genomics of Early-Diverging Mushroom-Forming Fungi Provides Insights into the Origins of Lignocellulose Decay Capabilities.</title>
        <authorList>
            <person name="Nagy L.G."/>
            <person name="Riley R."/>
            <person name="Tritt A."/>
            <person name="Adam C."/>
            <person name="Daum C."/>
            <person name="Floudas D."/>
            <person name="Sun H."/>
            <person name="Yadav J.S."/>
            <person name="Pangilinan J."/>
            <person name="Larsson K.H."/>
            <person name="Matsuura K."/>
            <person name="Barry K."/>
            <person name="Labutti K."/>
            <person name="Kuo R."/>
            <person name="Ohm R.A."/>
            <person name="Bhattacharya S.S."/>
            <person name="Shirouzu T."/>
            <person name="Yoshinaga Y."/>
            <person name="Martin F.M."/>
            <person name="Grigoriev I.V."/>
            <person name="Hibbett D.S."/>
        </authorList>
    </citation>
    <scope>NUCLEOTIDE SEQUENCE [LARGE SCALE GENOMIC DNA]</scope>
    <source>
        <strain evidence="1 2">TUFC12733</strain>
    </source>
</reference>